<dbReference type="EMBL" id="JAVHJM010000001">
    <property type="protein sequence ID" value="KAK6521224.1"/>
    <property type="molecule type" value="Genomic_DNA"/>
</dbReference>
<organism evidence="1 2">
    <name type="scientific">Arthrobotrys conoides</name>
    <dbReference type="NCBI Taxonomy" id="74498"/>
    <lineage>
        <taxon>Eukaryota</taxon>
        <taxon>Fungi</taxon>
        <taxon>Dikarya</taxon>
        <taxon>Ascomycota</taxon>
        <taxon>Pezizomycotina</taxon>
        <taxon>Orbiliomycetes</taxon>
        <taxon>Orbiliales</taxon>
        <taxon>Orbiliaceae</taxon>
        <taxon>Arthrobotrys</taxon>
    </lineage>
</organism>
<keyword evidence="2" id="KW-1185">Reference proteome</keyword>
<comment type="caution">
    <text evidence="1">The sequence shown here is derived from an EMBL/GenBank/DDBJ whole genome shotgun (WGS) entry which is preliminary data.</text>
</comment>
<gene>
    <name evidence="1" type="ORF">TWF506_001449</name>
</gene>
<protein>
    <submittedName>
        <fullName evidence="1">Uncharacterized protein</fullName>
    </submittedName>
</protein>
<sequence length="92" mass="10412">MALQPLTLNDAPWPGYVYIISYGGTSQVMTYHDKKVILAEYEGKPTQRWICHSRGGWLGFTNGPGETTFYMGFTEGMIQSFYVQQTFTNGTK</sequence>
<evidence type="ECO:0000313" key="2">
    <source>
        <dbReference type="Proteomes" id="UP001307849"/>
    </source>
</evidence>
<reference evidence="1 2" key="1">
    <citation type="submission" date="2019-10" db="EMBL/GenBank/DDBJ databases">
        <authorList>
            <person name="Palmer J.M."/>
        </authorList>
    </citation>
    <scope>NUCLEOTIDE SEQUENCE [LARGE SCALE GENOMIC DNA]</scope>
    <source>
        <strain evidence="1 2">TWF506</strain>
    </source>
</reference>
<name>A0AAN8NT60_9PEZI</name>
<dbReference type="AlphaFoldDB" id="A0AAN8NT60"/>
<dbReference type="Proteomes" id="UP001307849">
    <property type="component" value="Unassembled WGS sequence"/>
</dbReference>
<accession>A0AAN8NT60</accession>
<evidence type="ECO:0000313" key="1">
    <source>
        <dbReference type="EMBL" id="KAK6521224.1"/>
    </source>
</evidence>
<proteinExistence type="predicted"/>